<dbReference type="Proteomes" id="UP000598350">
    <property type="component" value="Unassembled WGS sequence"/>
</dbReference>
<reference evidence="11 12" key="1">
    <citation type="submission" date="2020-05" db="EMBL/GenBank/DDBJ databases">
        <title>The draft genome sequence of Maribacter arenosus CAU 1321.</title>
        <authorList>
            <person name="Mu L."/>
        </authorList>
    </citation>
    <scope>NUCLEOTIDE SEQUENCE [LARGE SCALE GENOMIC DNA]</scope>
    <source>
        <strain evidence="11 12">CAU 1321</strain>
    </source>
</reference>
<feature type="domain" description="HTH araC/xylS-type" evidence="8">
    <location>
        <begin position="1245"/>
        <end position="1344"/>
    </location>
</feature>
<feature type="modified residue" description="4-aspartylphosphate" evidence="7">
    <location>
        <position position="1146"/>
    </location>
</feature>
<dbReference type="PANTHER" id="PTHR43547:SF2">
    <property type="entry name" value="HYBRID SIGNAL TRANSDUCTION HISTIDINE KINASE C"/>
    <property type="match status" value="1"/>
</dbReference>
<dbReference type="SUPFAM" id="SSF46689">
    <property type="entry name" value="Homeodomain-like"/>
    <property type="match status" value="1"/>
</dbReference>
<dbReference type="InterPro" id="IPR003661">
    <property type="entry name" value="HisK_dim/P_dom"/>
</dbReference>
<evidence type="ECO:0000259" key="9">
    <source>
        <dbReference type="PROSITE" id="PS50109"/>
    </source>
</evidence>
<dbReference type="Gene3D" id="1.10.287.130">
    <property type="match status" value="1"/>
</dbReference>
<dbReference type="InterPro" id="IPR018062">
    <property type="entry name" value="HTH_AraC-typ_CS"/>
</dbReference>
<dbReference type="InterPro" id="IPR036097">
    <property type="entry name" value="HisK_dim/P_sf"/>
</dbReference>
<dbReference type="Gene3D" id="1.10.10.60">
    <property type="entry name" value="Homeodomain-like"/>
    <property type="match status" value="1"/>
</dbReference>
<keyword evidence="6" id="KW-0804">Transcription</keyword>
<dbReference type="InterPro" id="IPR005467">
    <property type="entry name" value="His_kinase_dom"/>
</dbReference>
<dbReference type="Pfam" id="PF00072">
    <property type="entry name" value="Response_reg"/>
    <property type="match status" value="1"/>
</dbReference>
<keyword evidence="5" id="KW-0238">DNA-binding</keyword>
<dbReference type="PROSITE" id="PS50109">
    <property type="entry name" value="HIS_KIN"/>
    <property type="match status" value="1"/>
</dbReference>
<evidence type="ECO:0000256" key="2">
    <source>
        <dbReference type="ARBA" id="ARBA00012438"/>
    </source>
</evidence>
<keyword evidence="4" id="KW-0805">Transcription regulation</keyword>
<evidence type="ECO:0000256" key="1">
    <source>
        <dbReference type="ARBA" id="ARBA00000085"/>
    </source>
</evidence>
<dbReference type="SUPFAM" id="SSF63829">
    <property type="entry name" value="Calcium-dependent phosphotriesterase"/>
    <property type="match status" value="1"/>
</dbReference>
<evidence type="ECO:0000313" key="11">
    <source>
        <dbReference type="EMBL" id="MBD0850467.1"/>
    </source>
</evidence>
<dbReference type="InterPro" id="IPR003594">
    <property type="entry name" value="HATPase_dom"/>
</dbReference>
<evidence type="ECO:0000259" key="8">
    <source>
        <dbReference type="PROSITE" id="PS01124"/>
    </source>
</evidence>
<dbReference type="Pfam" id="PF12833">
    <property type="entry name" value="HTH_18"/>
    <property type="match status" value="1"/>
</dbReference>
<dbReference type="SUPFAM" id="SSF55874">
    <property type="entry name" value="ATPase domain of HSP90 chaperone/DNA topoisomerase II/histidine kinase"/>
    <property type="match status" value="1"/>
</dbReference>
<dbReference type="PROSITE" id="PS50110">
    <property type="entry name" value="RESPONSE_REGULATORY"/>
    <property type="match status" value="1"/>
</dbReference>
<dbReference type="Pfam" id="PF07494">
    <property type="entry name" value="Reg_prop"/>
    <property type="match status" value="7"/>
</dbReference>
<dbReference type="SUPFAM" id="SSF47384">
    <property type="entry name" value="Homodimeric domain of signal transducing histidine kinase"/>
    <property type="match status" value="1"/>
</dbReference>
<dbReference type="EMBL" id="JABTCG010000002">
    <property type="protein sequence ID" value="MBD0850467.1"/>
    <property type="molecule type" value="Genomic_DNA"/>
</dbReference>
<evidence type="ECO:0000256" key="5">
    <source>
        <dbReference type="ARBA" id="ARBA00023125"/>
    </source>
</evidence>
<dbReference type="InterPro" id="IPR004358">
    <property type="entry name" value="Sig_transdc_His_kin-like_C"/>
</dbReference>
<dbReference type="InterPro" id="IPR015943">
    <property type="entry name" value="WD40/YVTN_repeat-like_dom_sf"/>
</dbReference>
<evidence type="ECO:0000259" key="10">
    <source>
        <dbReference type="PROSITE" id="PS50110"/>
    </source>
</evidence>
<comment type="catalytic activity">
    <reaction evidence="1">
        <text>ATP + protein L-histidine = ADP + protein N-phospho-L-histidine.</text>
        <dbReference type="EC" id="2.7.13.3"/>
    </reaction>
</comment>
<dbReference type="InterPro" id="IPR011123">
    <property type="entry name" value="Y_Y_Y"/>
</dbReference>
<evidence type="ECO:0000256" key="3">
    <source>
        <dbReference type="ARBA" id="ARBA00022553"/>
    </source>
</evidence>
<dbReference type="Gene3D" id="3.40.50.2300">
    <property type="match status" value="1"/>
</dbReference>
<dbReference type="Gene3D" id="2.130.10.10">
    <property type="entry name" value="YVTN repeat-like/Quinoprotein amine dehydrogenase"/>
    <property type="match status" value="2"/>
</dbReference>
<dbReference type="Pfam" id="PF00512">
    <property type="entry name" value="HisKA"/>
    <property type="match status" value="1"/>
</dbReference>
<name>A0ABR7VD69_9FLAO</name>
<keyword evidence="3 7" id="KW-0597">Phosphoprotein</keyword>
<keyword evidence="12" id="KW-1185">Reference proteome</keyword>
<dbReference type="RefSeq" id="WP_188313592.1">
    <property type="nucleotide sequence ID" value="NZ_JABTCG010000002.1"/>
</dbReference>
<dbReference type="InterPro" id="IPR009057">
    <property type="entry name" value="Homeodomain-like_sf"/>
</dbReference>
<evidence type="ECO:0000256" key="4">
    <source>
        <dbReference type="ARBA" id="ARBA00023015"/>
    </source>
</evidence>
<organism evidence="11 12">
    <name type="scientific">Maribacter arenosus</name>
    <dbReference type="NCBI Taxonomy" id="1854708"/>
    <lineage>
        <taxon>Bacteria</taxon>
        <taxon>Pseudomonadati</taxon>
        <taxon>Bacteroidota</taxon>
        <taxon>Flavobacteriia</taxon>
        <taxon>Flavobacteriales</taxon>
        <taxon>Flavobacteriaceae</taxon>
        <taxon>Maribacter</taxon>
    </lineage>
</organism>
<dbReference type="Pfam" id="PF02518">
    <property type="entry name" value="HATPase_c"/>
    <property type="match status" value="1"/>
</dbReference>
<dbReference type="PROSITE" id="PS01124">
    <property type="entry name" value="HTH_ARAC_FAMILY_2"/>
    <property type="match status" value="1"/>
</dbReference>
<dbReference type="InterPro" id="IPR011006">
    <property type="entry name" value="CheY-like_superfamily"/>
</dbReference>
<dbReference type="PRINTS" id="PR00344">
    <property type="entry name" value="BCTRLSENSOR"/>
</dbReference>
<feature type="domain" description="Response regulatory" evidence="10">
    <location>
        <begin position="1098"/>
        <end position="1213"/>
    </location>
</feature>
<sequence length="1346" mass="153005">MGTNRFITGKTKFLVWATYLLGLHMVTSQNQITFRQLSVKDGLSQNSAISIAQDSTGYLWIATQDGLNKYDGREFNIHPFKFVDITKTDYSHLGKIYRDKEGGLWVIPLDKKLYKLNPQKNIFEIFPGLEDVSVLFQDEALTYWVGTYSKGVYQFDPRNEGSKKVLSGNEFNGPIYTISSDNKGTIVMATDGQLIEFDKKSQSFSHVRFKDYYGEDIIGNFSDMVTDSQGRQWISTFGDGLYFRNGSERILQRVSLLAFTDPLPANLNILDIHLDKKQRLWVATYGRGLYLLDFEKKSISHFNADKNNPRAIHYNDILCIYEDNSGTLWFGTDGGGISYYDEFLEKFNSFTNNQTPEGINIDVVRSITTDHKGAVWIGTSGKGLTQYEPGNNSWQTFTTGTASGNGITSNRIMSLLVDDDGDLWIGTQEDGLILRDTIGNFRPFNTTSKIPLSAHTVWNIFKDRNNTIWLGTRENGLIQFDKNKGVVKQLVTDPKDSNSLPSNNVRVITEDPNGKLWIGTEEDGIARYDPTLNTFERFYQDSGSNSYTNNSIKALYYSPNGMLWIGTNGGGLNAFDTTEEKFYRYTTEDGLANNVIYAILPDAQGSLWLSSNRGITKFTPNPNMTTQPIVINYSNYDGLATEFNTGAYHSGKDGTLYFGGLDGFYWFRPEDIRENQILAKTSITDFGVLGKSTPMVSGTRLKYNQNTLSFSFSSLQYSLPEKNEYQYRLVNHDEDWVYSGNINTVRYAQLPPNDYIFQVKSSNYDGVWNEQPTSFRFTIAQPWYWSTWSRIVYGMLLLAAIYGIYTYLKWRLRMKLNLQLKEEEAQRLKRLNDFKSKLYTDISHEFRTPLTLISGPVDAKLAEGKLSESDYTNFSMIKRNTNRLIALVDQLLHLAKLEKGKLRLKVTNGNLGLFLGMIATSFEYKAESRNMQYEIDIEDLNDAWYDEDAVEKIVANLLSNALKYGKENGLCRFYAHKKEGKAHIGVENTVVDTLDIDFNQIFDRFYQKDEFAEGAGVGLALVKELVQLYKGEISVGLEGEDIIHFKVILPTERADFKKKDLLTSVAEKVETQTTVTIDPVDEPEASAMQQEGSDERPLVLVVEDHKEVRQFLTSVWKHRYQMYEANNGKEGIEKALQIVPDLIITDVRMPLCNGITLCNTLKTDERTSHIPIILLTAGAGEEDELLGLQSGADDFITKPFKLRPLQTRVENLIANRRALRNRYSQEVVLKAKDIAITPTDELFLNKVQKVLDDHLADPAFNAKKFASLVGMSRMQLHRKLQTYTGLSTTEFIRSQRLKQAAHILRTSDATINEVAYTVGFNTPSYFIKCFKETYKKTPAEFVQTTE</sequence>
<dbReference type="Gene3D" id="2.60.40.10">
    <property type="entry name" value="Immunoglobulins"/>
    <property type="match status" value="1"/>
</dbReference>
<evidence type="ECO:0000313" key="12">
    <source>
        <dbReference type="Proteomes" id="UP000598350"/>
    </source>
</evidence>
<dbReference type="SUPFAM" id="SSF52172">
    <property type="entry name" value="CheY-like"/>
    <property type="match status" value="1"/>
</dbReference>
<dbReference type="InterPro" id="IPR013783">
    <property type="entry name" value="Ig-like_fold"/>
</dbReference>
<gene>
    <name evidence="11" type="ORF">HPE63_07290</name>
</gene>
<feature type="domain" description="Histidine kinase" evidence="9">
    <location>
        <begin position="841"/>
        <end position="1053"/>
    </location>
</feature>
<protein>
    <recommendedName>
        <fullName evidence="2">histidine kinase</fullName>
        <ecNumber evidence="2">2.7.13.3</ecNumber>
    </recommendedName>
</protein>
<dbReference type="EC" id="2.7.13.3" evidence="2"/>
<comment type="caution">
    <text evidence="11">The sequence shown here is derived from an EMBL/GenBank/DDBJ whole genome shotgun (WGS) entry which is preliminary data.</text>
</comment>
<dbReference type="CDD" id="cd00082">
    <property type="entry name" value="HisKA"/>
    <property type="match status" value="1"/>
</dbReference>
<proteinExistence type="predicted"/>
<accession>A0ABR7VD69</accession>
<dbReference type="SUPFAM" id="SSF101898">
    <property type="entry name" value="NHL repeat"/>
    <property type="match status" value="1"/>
</dbReference>
<dbReference type="SMART" id="SM00387">
    <property type="entry name" value="HATPase_c"/>
    <property type="match status" value="1"/>
</dbReference>
<dbReference type="InterPro" id="IPR018060">
    <property type="entry name" value="HTH_AraC"/>
</dbReference>
<dbReference type="InterPro" id="IPR001789">
    <property type="entry name" value="Sig_transdc_resp-reg_receiver"/>
</dbReference>
<dbReference type="InterPro" id="IPR011110">
    <property type="entry name" value="Reg_prop"/>
</dbReference>
<dbReference type="PROSITE" id="PS00041">
    <property type="entry name" value="HTH_ARAC_FAMILY_1"/>
    <property type="match status" value="1"/>
</dbReference>
<dbReference type="PANTHER" id="PTHR43547">
    <property type="entry name" value="TWO-COMPONENT HISTIDINE KINASE"/>
    <property type="match status" value="1"/>
</dbReference>
<dbReference type="Pfam" id="PF07495">
    <property type="entry name" value="Y_Y_Y"/>
    <property type="match status" value="1"/>
</dbReference>
<evidence type="ECO:0000256" key="7">
    <source>
        <dbReference type="PROSITE-ProRule" id="PRU00169"/>
    </source>
</evidence>
<dbReference type="SMART" id="SM00448">
    <property type="entry name" value="REC"/>
    <property type="match status" value="1"/>
</dbReference>
<evidence type="ECO:0000256" key="6">
    <source>
        <dbReference type="ARBA" id="ARBA00023163"/>
    </source>
</evidence>
<dbReference type="SMART" id="SM00388">
    <property type="entry name" value="HisKA"/>
    <property type="match status" value="1"/>
</dbReference>
<dbReference type="SMART" id="SM00342">
    <property type="entry name" value="HTH_ARAC"/>
    <property type="match status" value="1"/>
</dbReference>
<dbReference type="InterPro" id="IPR036890">
    <property type="entry name" value="HATPase_C_sf"/>
</dbReference>
<dbReference type="Gene3D" id="3.30.565.10">
    <property type="entry name" value="Histidine kinase-like ATPase, C-terminal domain"/>
    <property type="match status" value="1"/>
</dbReference>